<comment type="caution">
    <text evidence="1">The sequence shown here is derived from an EMBL/GenBank/DDBJ whole genome shotgun (WGS) entry which is preliminary data.</text>
</comment>
<dbReference type="EMBL" id="VOAV01000019">
    <property type="protein sequence ID" value="TWO29014.1"/>
    <property type="molecule type" value="Genomic_DNA"/>
</dbReference>
<keyword evidence="2" id="KW-1185">Reference proteome</keyword>
<dbReference type="Gene3D" id="3.10.450.710">
    <property type="entry name" value="Tgt2/MlaC"/>
    <property type="match status" value="1"/>
</dbReference>
<gene>
    <name evidence="1" type="ORF">XK09_05000</name>
</gene>
<evidence type="ECO:0000313" key="2">
    <source>
        <dbReference type="Proteomes" id="UP000321599"/>
    </source>
</evidence>
<dbReference type="PANTHER" id="PTHR36573">
    <property type="entry name" value="INTERMEMBRANE PHOSPHOLIPID TRANSPORT SYSTEM BINDING PROTEIN MLAC"/>
    <property type="match status" value="1"/>
</dbReference>
<dbReference type="PANTHER" id="PTHR36573:SF1">
    <property type="entry name" value="INTERMEMBRANE PHOSPHOLIPID TRANSPORT SYSTEM BINDING PROTEIN MLAC"/>
    <property type="match status" value="1"/>
</dbReference>
<dbReference type="Pfam" id="PF05494">
    <property type="entry name" value="MlaC"/>
    <property type="match status" value="1"/>
</dbReference>
<evidence type="ECO:0000313" key="1">
    <source>
        <dbReference type="EMBL" id="TWO29014.1"/>
    </source>
</evidence>
<dbReference type="RefSeq" id="WP_147498949.1">
    <property type="nucleotide sequence ID" value="NZ_VOAV01000019.1"/>
</dbReference>
<dbReference type="Proteomes" id="UP000321599">
    <property type="component" value="Unassembled WGS sequence"/>
</dbReference>
<accession>A0ABY3G9B7</accession>
<proteinExistence type="predicted"/>
<dbReference type="InterPro" id="IPR008869">
    <property type="entry name" value="MlaC/ttg2D"/>
</dbReference>
<protein>
    <submittedName>
        <fullName evidence="1">ABC transporter substrate-binding protein</fullName>
    </submittedName>
</protein>
<organism evidence="1 2">
    <name type="scientific">Campylobacter lanienae</name>
    <dbReference type="NCBI Taxonomy" id="75658"/>
    <lineage>
        <taxon>Bacteria</taxon>
        <taxon>Pseudomonadati</taxon>
        <taxon>Campylobacterota</taxon>
        <taxon>Epsilonproteobacteria</taxon>
        <taxon>Campylobacterales</taxon>
        <taxon>Campylobacteraceae</taxon>
        <taxon>Campylobacter</taxon>
    </lineage>
</organism>
<name>A0ABY3G9B7_9BACT</name>
<dbReference type="InterPro" id="IPR042245">
    <property type="entry name" value="Tgt2/MlaC_sf"/>
</dbReference>
<sequence>MRKIIFLLFLVCSIAFGIELKNIDETLKSDFKKALNIMSDNSIDKERKPLKIFEIFDGYFDYSLMARLSLSKLYKSLDKAKQDEFTKLFISNLKLSFSQKLGYYSDQEIEFVEGELTNKNRYNAYAVIKSKNEDYSLVLKFHPANGQDYLIYDIDILGVSIIQSYRSQFSDLSQNADFSEIIKRLQSVNLDNNSTK</sequence>
<reference evidence="1 2" key="1">
    <citation type="submission" date="2019-07" db="EMBL/GenBank/DDBJ databases">
        <title>Rapid identification of Enteric Bacteria from Whole Genome Sequences (WGS) using Average Nucleotide Identity (ANI).</title>
        <authorList>
            <person name="Lane C."/>
        </authorList>
    </citation>
    <scope>NUCLEOTIDE SEQUENCE [LARGE SCALE GENOMIC DNA]</scope>
    <source>
        <strain evidence="1 2">2013D-9588</strain>
    </source>
</reference>